<dbReference type="WBParaSite" id="nRc.2.0.1.t11030-RA">
    <property type="protein sequence ID" value="nRc.2.0.1.t11030-RA"/>
    <property type="gene ID" value="nRc.2.0.1.g11030"/>
</dbReference>
<dbReference type="AlphaFoldDB" id="A0A915IA28"/>
<reference evidence="2" key="1">
    <citation type="submission" date="2022-11" db="UniProtKB">
        <authorList>
            <consortium name="WormBaseParasite"/>
        </authorList>
    </citation>
    <scope>IDENTIFICATION</scope>
</reference>
<proteinExistence type="predicted"/>
<name>A0A915IA28_ROMCU</name>
<sequence length="128" mass="14321">MARQYYYKLTSAYVPANDNESHWREQFAQYCPPSSKEKVTPPIDFVGLTSCLLESIVSEATATFASKDSTCLDACIEVNPVSSVMTKRKLTTAYILYELRDTLLGTIPVQFKSCKKENKDASSTMPTD</sequence>
<evidence type="ECO:0000313" key="1">
    <source>
        <dbReference type="Proteomes" id="UP000887565"/>
    </source>
</evidence>
<protein>
    <submittedName>
        <fullName evidence="2">Uncharacterized protein</fullName>
    </submittedName>
</protein>
<accession>A0A915IA28</accession>
<evidence type="ECO:0000313" key="2">
    <source>
        <dbReference type="WBParaSite" id="nRc.2.0.1.t11030-RA"/>
    </source>
</evidence>
<organism evidence="1 2">
    <name type="scientific">Romanomermis culicivorax</name>
    <name type="common">Nematode worm</name>
    <dbReference type="NCBI Taxonomy" id="13658"/>
    <lineage>
        <taxon>Eukaryota</taxon>
        <taxon>Metazoa</taxon>
        <taxon>Ecdysozoa</taxon>
        <taxon>Nematoda</taxon>
        <taxon>Enoplea</taxon>
        <taxon>Dorylaimia</taxon>
        <taxon>Mermithida</taxon>
        <taxon>Mermithoidea</taxon>
        <taxon>Mermithidae</taxon>
        <taxon>Romanomermis</taxon>
    </lineage>
</organism>
<dbReference type="Proteomes" id="UP000887565">
    <property type="component" value="Unplaced"/>
</dbReference>
<keyword evidence="1" id="KW-1185">Reference proteome</keyword>